<organism evidence="6 7">
    <name type="scientific">Molossus molossus</name>
    <name type="common">Pallas' mastiff bat</name>
    <name type="synonym">Vespertilio molossus</name>
    <dbReference type="NCBI Taxonomy" id="27622"/>
    <lineage>
        <taxon>Eukaryota</taxon>
        <taxon>Metazoa</taxon>
        <taxon>Chordata</taxon>
        <taxon>Craniata</taxon>
        <taxon>Vertebrata</taxon>
        <taxon>Euteleostomi</taxon>
        <taxon>Mammalia</taxon>
        <taxon>Eutheria</taxon>
        <taxon>Laurasiatheria</taxon>
        <taxon>Chiroptera</taxon>
        <taxon>Yangochiroptera</taxon>
        <taxon>Molossidae</taxon>
        <taxon>Molossus</taxon>
    </lineage>
</organism>
<keyword evidence="7" id="KW-1185">Reference proteome</keyword>
<name>A0A7J8JT15_MOLMO</name>
<feature type="region of interest" description="Disordered" evidence="4">
    <location>
        <begin position="1"/>
        <end position="32"/>
    </location>
</feature>
<feature type="domain" description="FAM193 C-terminal" evidence="5">
    <location>
        <begin position="35"/>
        <end position="91"/>
    </location>
</feature>
<comment type="caution">
    <text evidence="6">The sequence shown here is derived from an EMBL/GenBank/DDBJ whole genome shotgun (WGS) entry which is preliminary data.</text>
</comment>
<evidence type="ECO:0000256" key="1">
    <source>
        <dbReference type="ARBA" id="ARBA00009689"/>
    </source>
</evidence>
<dbReference type="EMBL" id="JACASF010000001">
    <property type="protein sequence ID" value="KAF6500003.1"/>
    <property type="molecule type" value="Genomic_DNA"/>
</dbReference>
<evidence type="ECO:0000259" key="5">
    <source>
        <dbReference type="Pfam" id="PF15914"/>
    </source>
</evidence>
<dbReference type="AlphaFoldDB" id="A0A7J8JT15"/>
<evidence type="ECO:0000313" key="7">
    <source>
        <dbReference type="Proteomes" id="UP000550707"/>
    </source>
</evidence>
<sequence>MTQSSEWRRSHGTVSAPSGTPVPAVVTSMSSREKDDVFLPKDIDLDSVDMDETEREVEYFKRFCLDSARQTRQRLSINWSNFSLKKATFAAH</sequence>
<dbReference type="PANTHER" id="PTHR15109:SF2">
    <property type="entry name" value="PROTEIN FAM193A"/>
    <property type="match status" value="1"/>
</dbReference>
<comment type="similarity">
    <text evidence="1">Belongs to the FAM193 family.</text>
</comment>
<dbReference type="PANTHER" id="PTHR15109">
    <property type="entry name" value="AGAP004327-PA"/>
    <property type="match status" value="1"/>
</dbReference>
<evidence type="ECO:0000256" key="2">
    <source>
        <dbReference type="ARBA" id="ARBA00022553"/>
    </source>
</evidence>
<keyword evidence="2" id="KW-0597">Phosphoprotein</keyword>
<gene>
    <name evidence="6" type="ORF">HJG59_004865</name>
</gene>
<keyword evidence="3" id="KW-0175">Coiled coil</keyword>
<dbReference type="Proteomes" id="UP000550707">
    <property type="component" value="Unassembled WGS sequence"/>
</dbReference>
<dbReference type="Pfam" id="PF15914">
    <property type="entry name" value="FAM193_C"/>
    <property type="match status" value="1"/>
</dbReference>
<dbReference type="InterPro" id="IPR031802">
    <property type="entry name" value="FAM193_C"/>
</dbReference>
<evidence type="ECO:0000256" key="4">
    <source>
        <dbReference type="SAM" id="MobiDB-lite"/>
    </source>
</evidence>
<dbReference type="InterPro" id="IPR029717">
    <property type="entry name" value="FAM193"/>
</dbReference>
<accession>A0A7J8JT15</accession>
<protein>
    <submittedName>
        <fullName evidence="6">Family with sequence similarity 193 member A</fullName>
    </submittedName>
</protein>
<proteinExistence type="inferred from homology"/>
<evidence type="ECO:0000313" key="6">
    <source>
        <dbReference type="EMBL" id="KAF6500003.1"/>
    </source>
</evidence>
<reference evidence="6 7" key="1">
    <citation type="journal article" date="2020" name="Nature">
        <title>Six reference-quality genomes reveal evolution of bat adaptations.</title>
        <authorList>
            <person name="Jebb D."/>
            <person name="Huang Z."/>
            <person name="Pippel M."/>
            <person name="Hughes G.M."/>
            <person name="Lavrichenko K."/>
            <person name="Devanna P."/>
            <person name="Winkler S."/>
            <person name="Jermiin L.S."/>
            <person name="Skirmuntt E.C."/>
            <person name="Katzourakis A."/>
            <person name="Burkitt-Gray L."/>
            <person name="Ray D.A."/>
            <person name="Sullivan K.A.M."/>
            <person name="Roscito J.G."/>
            <person name="Kirilenko B.M."/>
            <person name="Davalos L.M."/>
            <person name="Corthals A.P."/>
            <person name="Power M.L."/>
            <person name="Jones G."/>
            <person name="Ransome R.D."/>
            <person name="Dechmann D.K.N."/>
            <person name="Locatelli A.G."/>
            <person name="Puechmaille S.J."/>
            <person name="Fedrigo O."/>
            <person name="Jarvis E.D."/>
            <person name="Hiller M."/>
            <person name="Vernes S.C."/>
            <person name="Myers E.W."/>
            <person name="Teeling E.C."/>
        </authorList>
    </citation>
    <scope>NUCLEOTIDE SEQUENCE [LARGE SCALE GENOMIC DNA]</scope>
    <source>
        <strain evidence="6">MMolMol1</strain>
        <tissue evidence="6">Muscle</tissue>
    </source>
</reference>
<evidence type="ECO:0000256" key="3">
    <source>
        <dbReference type="ARBA" id="ARBA00023054"/>
    </source>
</evidence>